<evidence type="ECO:0000259" key="8">
    <source>
        <dbReference type="PROSITE" id="PS50206"/>
    </source>
</evidence>
<feature type="region of interest" description="Disordered" evidence="5">
    <location>
        <begin position="603"/>
        <end position="629"/>
    </location>
</feature>
<evidence type="ECO:0000256" key="4">
    <source>
        <dbReference type="ARBA" id="ARBA00022912"/>
    </source>
</evidence>
<dbReference type="Gene3D" id="3.90.190.10">
    <property type="entry name" value="Protein tyrosine phosphatase superfamily"/>
    <property type="match status" value="1"/>
</dbReference>
<dbReference type="Pfam" id="PF00782">
    <property type="entry name" value="DSPc"/>
    <property type="match status" value="1"/>
</dbReference>
<dbReference type="Proteomes" id="UP000694888">
    <property type="component" value="Unplaced"/>
</dbReference>
<dbReference type="PROSITE" id="PS50054">
    <property type="entry name" value="TYR_PHOSPHATASE_DUAL"/>
    <property type="match status" value="1"/>
</dbReference>
<dbReference type="PROSITE" id="PS50056">
    <property type="entry name" value="TYR_PHOSPHATASE_2"/>
    <property type="match status" value="1"/>
</dbReference>
<feature type="region of interest" description="Disordered" evidence="5">
    <location>
        <begin position="1585"/>
        <end position="1614"/>
    </location>
</feature>
<dbReference type="InterPro" id="IPR001763">
    <property type="entry name" value="Rhodanese-like_dom"/>
</dbReference>
<dbReference type="EC" id="3.1.3.48" evidence="2"/>
<feature type="domain" description="Tyrosine specific protein phosphatases" evidence="7">
    <location>
        <begin position="305"/>
        <end position="359"/>
    </location>
</feature>
<feature type="compositionally biased region" description="Polar residues" evidence="5">
    <location>
        <begin position="1046"/>
        <end position="1071"/>
    </location>
</feature>
<dbReference type="InterPro" id="IPR000387">
    <property type="entry name" value="Tyr_Pase_dom"/>
</dbReference>
<keyword evidence="3" id="KW-0378">Hydrolase</keyword>
<dbReference type="InterPro" id="IPR016130">
    <property type="entry name" value="Tyr_Pase_AS"/>
</dbReference>
<evidence type="ECO:0000256" key="2">
    <source>
        <dbReference type="ARBA" id="ARBA00013064"/>
    </source>
</evidence>
<dbReference type="Gene3D" id="3.40.250.10">
    <property type="entry name" value="Rhodanese-like domain"/>
    <property type="match status" value="1"/>
</dbReference>
<evidence type="ECO:0000259" key="7">
    <source>
        <dbReference type="PROSITE" id="PS50056"/>
    </source>
</evidence>
<feature type="domain" description="Tyrosine-protein phosphatase" evidence="6">
    <location>
        <begin position="236"/>
        <end position="378"/>
    </location>
</feature>
<evidence type="ECO:0000313" key="9">
    <source>
        <dbReference type="Proteomes" id="UP000694888"/>
    </source>
</evidence>
<feature type="region of interest" description="Disordered" evidence="5">
    <location>
        <begin position="1222"/>
        <end position="1241"/>
    </location>
</feature>
<organism evidence="9 10">
    <name type="scientific">Aplysia californica</name>
    <name type="common">California sea hare</name>
    <dbReference type="NCBI Taxonomy" id="6500"/>
    <lineage>
        <taxon>Eukaryota</taxon>
        <taxon>Metazoa</taxon>
        <taxon>Spiralia</taxon>
        <taxon>Lophotrochozoa</taxon>
        <taxon>Mollusca</taxon>
        <taxon>Gastropoda</taxon>
        <taxon>Heterobranchia</taxon>
        <taxon>Euthyneura</taxon>
        <taxon>Tectipleura</taxon>
        <taxon>Aplysiida</taxon>
        <taxon>Aplysioidea</taxon>
        <taxon>Aplysiidae</taxon>
        <taxon>Aplysia</taxon>
    </lineage>
</organism>
<dbReference type="SUPFAM" id="SSF52821">
    <property type="entry name" value="Rhodanese/Cell cycle control phosphatase"/>
    <property type="match status" value="1"/>
</dbReference>
<feature type="domain" description="Rhodanese" evidence="8">
    <location>
        <begin position="98"/>
        <end position="211"/>
    </location>
</feature>
<evidence type="ECO:0000256" key="3">
    <source>
        <dbReference type="ARBA" id="ARBA00022801"/>
    </source>
</evidence>
<feature type="compositionally biased region" description="Low complexity" evidence="5">
    <location>
        <begin position="1520"/>
        <end position="1533"/>
    </location>
</feature>
<dbReference type="PROSITE" id="PS00383">
    <property type="entry name" value="TYR_PHOSPHATASE_1"/>
    <property type="match status" value="1"/>
</dbReference>
<dbReference type="SMART" id="SM00195">
    <property type="entry name" value="DSPc"/>
    <property type="match status" value="1"/>
</dbReference>
<dbReference type="GeneID" id="101852280"/>
<feature type="region of interest" description="Disordered" evidence="5">
    <location>
        <begin position="1517"/>
        <end position="1546"/>
    </location>
</feature>
<evidence type="ECO:0000259" key="6">
    <source>
        <dbReference type="PROSITE" id="PS50054"/>
    </source>
</evidence>
<feature type="compositionally biased region" description="Low complexity" evidence="5">
    <location>
        <begin position="1179"/>
        <end position="1212"/>
    </location>
</feature>
<feature type="compositionally biased region" description="Low complexity" evidence="5">
    <location>
        <begin position="1080"/>
        <end position="1135"/>
    </location>
</feature>
<dbReference type="SUPFAM" id="SSF52799">
    <property type="entry name" value="(Phosphotyrosine protein) phosphatases II"/>
    <property type="match status" value="1"/>
</dbReference>
<evidence type="ECO:0000313" key="10">
    <source>
        <dbReference type="RefSeq" id="XP_005109665.1"/>
    </source>
</evidence>
<feature type="compositionally biased region" description="Polar residues" evidence="5">
    <location>
        <begin position="1228"/>
        <end position="1241"/>
    </location>
</feature>
<dbReference type="PROSITE" id="PS50206">
    <property type="entry name" value="RHODANESE_3"/>
    <property type="match status" value="1"/>
</dbReference>
<dbReference type="InterPro" id="IPR036873">
    <property type="entry name" value="Rhodanese-like_dom_sf"/>
</dbReference>
<dbReference type="InterPro" id="IPR008343">
    <property type="entry name" value="MKP"/>
</dbReference>
<gene>
    <name evidence="10" type="primary">LOC101852280</name>
</gene>
<dbReference type="CDD" id="cd01446">
    <property type="entry name" value="DSP_MapKP"/>
    <property type="match status" value="1"/>
</dbReference>
<dbReference type="PANTHER" id="PTHR10159">
    <property type="entry name" value="DUAL SPECIFICITY PROTEIN PHOSPHATASE"/>
    <property type="match status" value="1"/>
</dbReference>
<dbReference type="InterPro" id="IPR029021">
    <property type="entry name" value="Prot-tyrosine_phosphatase-like"/>
</dbReference>
<proteinExistence type="inferred from homology"/>
<evidence type="ECO:0000256" key="1">
    <source>
        <dbReference type="ARBA" id="ARBA00008601"/>
    </source>
</evidence>
<dbReference type="Pfam" id="PF00581">
    <property type="entry name" value="Rhodanese"/>
    <property type="match status" value="1"/>
</dbReference>
<dbReference type="RefSeq" id="XP_005109665.1">
    <property type="nucleotide sequence ID" value="XM_005109608.3"/>
</dbReference>
<reference evidence="10" key="1">
    <citation type="submission" date="2025-08" db="UniProtKB">
        <authorList>
            <consortium name="RefSeq"/>
        </authorList>
    </citation>
    <scope>IDENTIFICATION</scope>
</reference>
<feature type="region of interest" description="Disordered" evidence="5">
    <location>
        <begin position="913"/>
        <end position="932"/>
    </location>
</feature>
<dbReference type="InterPro" id="IPR020422">
    <property type="entry name" value="TYR_PHOSPHATASE_DUAL_dom"/>
</dbReference>
<feature type="region of interest" description="Disordered" evidence="5">
    <location>
        <begin position="1175"/>
        <end position="1216"/>
    </location>
</feature>
<feature type="region of interest" description="Disordered" evidence="5">
    <location>
        <begin position="1"/>
        <end position="41"/>
    </location>
</feature>
<feature type="region of interest" description="Disordered" evidence="5">
    <location>
        <begin position="1039"/>
        <end position="1137"/>
    </location>
</feature>
<accession>A0ABM0K672</accession>
<comment type="similarity">
    <text evidence="1">Belongs to the protein-tyrosine phosphatase family. Non-receptor class dual specificity subfamily.</text>
</comment>
<name>A0ABM0K672_APLCA</name>
<dbReference type="PRINTS" id="PR01764">
    <property type="entry name" value="MAPKPHPHTASE"/>
</dbReference>
<feature type="region of interest" description="Disordered" evidence="5">
    <location>
        <begin position="1248"/>
        <end position="1276"/>
    </location>
</feature>
<keyword evidence="9" id="KW-1185">Reference proteome</keyword>
<sequence length="1614" mass="171699">MPLMAAVPAHGTGKGGGGGDGKHGSMRHISAAEGGGRGSGDADGVCDGGSGFNSAAATISVARGASPDYGLLEMDENDNSFPWGLIHHNELAQMLTIGLGKTMVIDSRSFLEYNTSNIQQSVNVCCSKLVKRRLQQDKVHILDLLHQTCNIGADVSWDVIVYDQCTEDPSQLTADNFVQVLLRKLSTTFNSVAFLKGGFLAFQASHSSLIDHKSSTYRCSTLTSLSQPCMPVSNVGPTRILPFLYLGSQQDSLNQELAQVNGISYILNVSKTCPRPPYILEGHFHRIPVNDNYCEKLLPYFQEAFQFLDKVREANGCVLVHCLGGVSRSATLAIAYIMKHMRMSSDEAYRYVKDKRPTISPNFNFLGQLLEFEKLIRKEEQEEVARREALRVLKGAEDYSLSCEQDKASPVMMDLHTTSPSSPGPRSSSKSFVLESLTSTAFSSPLQTLSFKLPENRSSLNAMRNPSASADNFKSLDVRKKQTDLGFSLHKQAHTAFDSSPFPRPISELYPVSGPASLEDCPFPGPSSLIGWPELRSACVSQGPSSRSSSNNTTVSSLQTSIRQCGVVQPFCDSLTHASSTASTTLVESPVCALTGFPSPAGAYQDSPESTCPRTGFPRPGHHGSIDSNSNRITQICMDSTCSSISPRYTSLEEEKLIHEKSTYQHNTGPDTATMAPPPPIDKLNTTTSLLVQSKRPGTSQLGARQTIQKSKHSFSFTSMLSSFRRKPRPPTLQLGSPVGHSTELLRAAAGEARTQLTPVSEAMENCDLSVPEDESTGVDQRVCVGVDPESRMELQDSNSVVFTGVSDCSLSNATSMTMASTQINLYSSLSSSLPSKDSSLHVQNTMLQTMSLKLDQKHCVSTVSSVTVSDAQMAAYPISSSPSVLSSGDSNKRKGGGFLSSFISPDKLAKTESSFHHGPMETGDSKLSPPRTLNLAPSPVNRLRLHSTAKKPSGLTLSSPTTAMARLNFKSPSDASKDFCSSVAAAQSEGRSPVTAHATNSRLDLEESVKICGSQREFKLSSFLTCSEQLIVGEKQQGLGAGSDNAGSTTNVAATSSEPPDKQQFNTSSYPPAPPGDRSLLSCSSSSSGSSTSHPEWSSMSKSSSASASTWATSSSSHSEMSSSSSISSSTSSSRNFRGLGDFPTTSLDKLNFTPCSVRDIVQELKNEELSLQTAGYSHSSQTGDSQSASSALDSPMSISSGSSAPSIASSTLSPVESGMANPFSDAVTQGSSQGLSASSMPSAFHFSPVDNLEPPSPNTSFTLDGHSGLNARDNQLNAQGNTQQCILSPDSASGYALSSTSLPQASVSPKMPTVSSPLYSSCSSMEPLSPMSLSDSASSSPIRSPTSNGISSLSLSTVYSPIPVSSPLAVSSSFPSSVIAPAASLHSHIQNMSSPLATNPSLSTPAAASTKVVRRRDSRSRREMARPNSIAYSSYPTCDLVCESGDSNTVAISSHDDASEVYMSVTGKKSKLAALTPESQLPSGRTSWGGYSEREVYRQISAAMESAMLRTRAYTSGAPSASSSRLAQSRVSSRKARSLDDILDSSTNADELQHKHRGGGRYHRAACGEQLFEPYRCGLRSGSEPYQSSSSLSSNGSHGSIHNSLEIIQLPR</sequence>
<feature type="compositionally biased region" description="Low complexity" evidence="5">
    <location>
        <begin position="1590"/>
        <end position="1607"/>
    </location>
</feature>
<dbReference type="InterPro" id="IPR000340">
    <property type="entry name" value="Dual-sp_phosphatase_cat-dom"/>
</dbReference>
<evidence type="ECO:0000256" key="5">
    <source>
        <dbReference type="SAM" id="MobiDB-lite"/>
    </source>
</evidence>
<keyword evidence="4" id="KW-0904">Protein phosphatase</keyword>
<dbReference type="CDD" id="cd14568">
    <property type="entry name" value="DSP_MKP_classIII"/>
    <property type="match status" value="1"/>
</dbReference>
<protein>
    <recommendedName>
        <fullName evidence="2">protein-tyrosine-phosphatase</fullName>
        <ecNumber evidence="2">3.1.3.48</ecNumber>
    </recommendedName>
</protein>
<dbReference type="PANTHER" id="PTHR10159:SF533">
    <property type="entry name" value="TYROSINE-PROTEIN PHOSPHATASE VHP-1"/>
    <property type="match status" value="1"/>
</dbReference>